<keyword evidence="1" id="KW-0812">Transmembrane</keyword>
<evidence type="ECO:0000256" key="1">
    <source>
        <dbReference type="SAM" id="Phobius"/>
    </source>
</evidence>
<reference evidence="2 3" key="1">
    <citation type="submission" date="2016-10" db="EMBL/GenBank/DDBJ databases">
        <authorList>
            <person name="de Groot N.N."/>
        </authorList>
    </citation>
    <scope>NUCLEOTIDE SEQUENCE [LARGE SCALE GENOMIC DNA]</scope>
    <source>
        <strain evidence="2 3">SR12</strain>
    </source>
</reference>
<dbReference type="Proteomes" id="UP000199394">
    <property type="component" value="Unassembled WGS sequence"/>
</dbReference>
<accession>A0A1H3XP59</accession>
<protein>
    <submittedName>
        <fullName evidence="2">Uncharacterized membrane protein</fullName>
    </submittedName>
</protein>
<proteinExistence type="predicted"/>
<dbReference type="STRING" id="81409.SAMN04515656_102144"/>
<sequence>MEMDYNLSLLFLYFFFYAVLGWCSEVVYCSIPQKKFVNRGFLIGPYCPIYGVGAVILIGLLTPFLTNPIFVFIIGVGSTSALEYLTSWGMEKLFHATWWDYSSCRFNLNGRICLKNSVLFGIMSVVLLYIVHPLTADFLNRLPTMATLITASILVCLMLIDLMISTIETIDLKNKIHHVSEVADTVTSDLRDLGISTMAQFSEKLGDTRKAADALRSNAAAGLDDLEMRLNHFAENLLEKKGLHRYAHRRLLRAFPALKSQVDAKATEIYRSAMTRNKHLRKAKKQLLKLKKKDHTKE</sequence>
<keyword evidence="1" id="KW-1133">Transmembrane helix</keyword>
<keyword evidence="1" id="KW-0472">Membrane</keyword>
<evidence type="ECO:0000313" key="2">
    <source>
        <dbReference type="EMBL" id="SEA01136.1"/>
    </source>
</evidence>
<dbReference type="InterPro" id="IPR010540">
    <property type="entry name" value="CmpB_TMEM229"/>
</dbReference>
<name>A0A1H3XP59_9FIRM</name>
<dbReference type="AlphaFoldDB" id="A0A1H3XP59"/>
<feature type="transmembrane region" description="Helical" evidence="1">
    <location>
        <begin position="6"/>
        <end position="28"/>
    </location>
</feature>
<keyword evidence="3" id="KW-1185">Reference proteome</keyword>
<feature type="transmembrane region" description="Helical" evidence="1">
    <location>
        <begin position="40"/>
        <end position="61"/>
    </location>
</feature>
<feature type="transmembrane region" description="Helical" evidence="1">
    <location>
        <begin position="144"/>
        <end position="164"/>
    </location>
</feature>
<dbReference type="EMBL" id="FNRK01000002">
    <property type="protein sequence ID" value="SEA01136.1"/>
    <property type="molecule type" value="Genomic_DNA"/>
</dbReference>
<dbReference type="Pfam" id="PF06541">
    <property type="entry name" value="ABC_trans_CmpB"/>
    <property type="match status" value="1"/>
</dbReference>
<dbReference type="RefSeq" id="WP_276982320.1">
    <property type="nucleotide sequence ID" value="NZ_JAQVYL010000027.1"/>
</dbReference>
<evidence type="ECO:0000313" key="3">
    <source>
        <dbReference type="Proteomes" id="UP000199394"/>
    </source>
</evidence>
<gene>
    <name evidence="2" type="ORF">SAMN04515656_102144</name>
</gene>
<organism evidence="2 3">
    <name type="scientific">Eubacterium aggregans</name>
    <dbReference type="NCBI Taxonomy" id="81409"/>
    <lineage>
        <taxon>Bacteria</taxon>
        <taxon>Bacillati</taxon>
        <taxon>Bacillota</taxon>
        <taxon>Clostridia</taxon>
        <taxon>Eubacteriales</taxon>
        <taxon>Eubacteriaceae</taxon>
        <taxon>Eubacterium</taxon>
    </lineage>
</organism>
<feature type="transmembrane region" description="Helical" evidence="1">
    <location>
        <begin position="112"/>
        <end position="132"/>
    </location>
</feature>
<feature type="transmembrane region" description="Helical" evidence="1">
    <location>
        <begin position="67"/>
        <end position="85"/>
    </location>
</feature>